<sequence>MSIDWDAIAQQAGQQTDQQFHEEIAKLTSMNMTEIDKFISASEISNENAVKVIKEINDATRSNNDKANAIANIDKGVGFLVSLVSKVV</sequence>
<name>A0A1Z8AQW9_9FLAO</name>
<gene>
    <name evidence="1" type="ORF">A9Q93_10140</name>
</gene>
<dbReference type="RefSeq" id="WP_303687317.1">
    <property type="nucleotide sequence ID" value="NZ_CAJXYO010000005.1"/>
</dbReference>
<protein>
    <submittedName>
        <fullName evidence="1">Uncharacterized protein</fullName>
    </submittedName>
</protein>
<accession>A0A1Z8AQW9</accession>
<evidence type="ECO:0000313" key="2">
    <source>
        <dbReference type="Proteomes" id="UP000196102"/>
    </source>
</evidence>
<dbReference type="Proteomes" id="UP000196102">
    <property type="component" value="Unassembled WGS sequence"/>
</dbReference>
<organism evidence="1 2">
    <name type="scientific">Nonlabens dokdonensis</name>
    <dbReference type="NCBI Taxonomy" id="328515"/>
    <lineage>
        <taxon>Bacteria</taxon>
        <taxon>Pseudomonadati</taxon>
        <taxon>Bacteroidota</taxon>
        <taxon>Flavobacteriia</taxon>
        <taxon>Flavobacteriales</taxon>
        <taxon>Flavobacteriaceae</taxon>
        <taxon>Nonlabens</taxon>
    </lineage>
</organism>
<dbReference type="AlphaFoldDB" id="A0A1Z8AQW9"/>
<comment type="caution">
    <text evidence="1">The sequence shown here is derived from an EMBL/GenBank/DDBJ whole genome shotgun (WGS) entry which is preliminary data.</text>
</comment>
<dbReference type="EMBL" id="MAAX01000157">
    <property type="protein sequence ID" value="OUS12578.1"/>
    <property type="molecule type" value="Genomic_DNA"/>
</dbReference>
<reference evidence="2" key="1">
    <citation type="journal article" date="2017" name="Proc. Natl. Acad. Sci. U.S.A.">
        <title>Simulation of Deepwater Horizon oil plume reveals substrate specialization within a complex community of hydrocarbon-degraders.</title>
        <authorList>
            <person name="Hu P."/>
            <person name="Dubinsky E.A."/>
            <person name="Probst A.J."/>
            <person name="Wang J."/>
            <person name="Sieber C.M.K."/>
            <person name="Tom L.M."/>
            <person name="Gardinali P."/>
            <person name="Banfield J.F."/>
            <person name="Atlas R.M."/>
            <person name="Andersen G.L."/>
        </authorList>
    </citation>
    <scope>NUCLEOTIDE SEQUENCE [LARGE SCALE GENOMIC DNA]</scope>
</reference>
<proteinExistence type="predicted"/>
<evidence type="ECO:0000313" key="1">
    <source>
        <dbReference type="EMBL" id="OUS12578.1"/>
    </source>
</evidence>